<accession>G4CEI4</accession>
<dbReference type="PATRIC" id="fig|1032488.3.peg.20"/>
<keyword evidence="7 8" id="KW-0275">Fatty acid biosynthesis</keyword>
<feature type="binding site" evidence="8">
    <location>
        <position position="70"/>
    </location>
    <ligand>
        <name>Mg(2+)</name>
        <dbReference type="ChEBI" id="CHEBI:18420"/>
    </ligand>
</feature>
<dbReference type="NCBIfam" id="TIGR00516">
    <property type="entry name" value="acpS"/>
    <property type="match status" value="1"/>
</dbReference>
<dbReference type="EC" id="2.7.8.7" evidence="8"/>
<dbReference type="GO" id="GO:0005737">
    <property type="term" value="C:cytoplasm"/>
    <property type="evidence" value="ECO:0007669"/>
    <property type="project" value="UniProtKB-SubCell"/>
</dbReference>
<name>G4CEI4_9NEIS</name>
<dbReference type="InterPro" id="IPR002582">
    <property type="entry name" value="ACPS"/>
</dbReference>
<dbReference type="SUPFAM" id="SSF56214">
    <property type="entry name" value="4'-phosphopantetheinyl transferase"/>
    <property type="match status" value="1"/>
</dbReference>
<organism evidence="10 11">
    <name type="scientific">Neisseria shayeganii 871</name>
    <dbReference type="NCBI Taxonomy" id="1032488"/>
    <lineage>
        <taxon>Bacteria</taxon>
        <taxon>Pseudomonadati</taxon>
        <taxon>Pseudomonadota</taxon>
        <taxon>Betaproteobacteria</taxon>
        <taxon>Neisseriales</taxon>
        <taxon>Neisseriaceae</taxon>
        <taxon>Neisseria</taxon>
    </lineage>
</organism>
<keyword evidence="4 8" id="KW-0276">Fatty acid metabolism</keyword>
<proteinExistence type="inferred from homology"/>
<evidence type="ECO:0000259" key="9">
    <source>
        <dbReference type="Pfam" id="PF01648"/>
    </source>
</evidence>
<keyword evidence="2 8" id="KW-0808">Transferase</keyword>
<dbReference type="EMBL" id="AGAY01000002">
    <property type="protein sequence ID" value="EGY53712.1"/>
    <property type="molecule type" value="Genomic_DNA"/>
</dbReference>
<dbReference type="AlphaFoldDB" id="G4CEI4"/>
<keyword evidence="6 8" id="KW-0443">Lipid metabolism</keyword>
<keyword evidence="8" id="KW-0963">Cytoplasm</keyword>
<feature type="binding site" evidence="8">
    <location>
        <position position="21"/>
    </location>
    <ligand>
        <name>Mg(2+)</name>
        <dbReference type="ChEBI" id="CHEBI:18420"/>
    </ligand>
</feature>
<reference evidence="10 11" key="1">
    <citation type="submission" date="2011-05" db="EMBL/GenBank/DDBJ databases">
        <authorList>
            <person name="Muzny D."/>
            <person name="Qin X."/>
            <person name="Deng J."/>
            <person name="Jiang H."/>
            <person name="Liu Y."/>
            <person name="Qu J."/>
            <person name="Song X.-Z."/>
            <person name="Zhang L."/>
            <person name="Thornton R."/>
            <person name="Coyle M."/>
            <person name="Francisco L."/>
            <person name="Jackson L."/>
            <person name="Javaid M."/>
            <person name="Korchina V."/>
            <person name="Kovar C."/>
            <person name="Mata R."/>
            <person name="Mathew T."/>
            <person name="Ngo R."/>
            <person name="Nguyen L."/>
            <person name="Nguyen N."/>
            <person name="Okwuonu G."/>
            <person name="Ongeri F."/>
            <person name="Pham C."/>
            <person name="Simmons D."/>
            <person name="Wilczek-Boney K."/>
            <person name="Hale W."/>
            <person name="Jakkamsetti A."/>
            <person name="Pham P."/>
            <person name="Ruth R."/>
            <person name="San Lucas F."/>
            <person name="Warren J."/>
            <person name="Zhang J."/>
            <person name="Zhao Z."/>
            <person name="Zhou C."/>
            <person name="Zhu D."/>
            <person name="Lee S."/>
            <person name="Bess C."/>
            <person name="Blankenburg K."/>
            <person name="Forbes L."/>
            <person name="Fu Q."/>
            <person name="Gubbala S."/>
            <person name="Hirani K."/>
            <person name="Jayaseelan J.C."/>
            <person name="Lara F."/>
            <person name="Munidasa M."/>
            <person name="Palculict T."/>
            <person name="Patil S."/>
            <person name="Pu L.-L."/>
            <person name="Saada N."/>
            <person name="Tang L."/>
            <person name="Weissenberger G."/>
            <person name="Zhu Y."/>
            <person name="Hemphill L."/>
            <person name="Shang Y."/>
            <person name="Youmans B."/>
            <person name="Ayvaz T."/>
            <person name="Ross M."/>
            <person name="Santibanez J."/>
            <person name="Aqrawi P."/>
            <person name="Gross S."/>
            <person name="Joshi V."/>
            <person name="Fowler G."/>
            <person name="Nazareth L."/>
            <person name="Reid J."/>
            <person name="Worley K."/>
            <person name="Petrosino J."/>
            <person name="Highlander S."/>
            <person name="Gibbs R."/>
        </authorList>
    </citation>
    <scope>NUCLEOTIDE SEQUENCE [LARGE SCALE GENOMIC DNA]</scope>
    <source>
        <strain evidence="10 11">871</strain>
    </source>
</reference>
<dbReference type="GO" id="GO:0008897">
    <property type="term" value="F:holo-[acyl-carrier-protein] synthase activity"/>
    <property type="evidence" value="ECO:0007669"/>
    <property type="project" value="UniProtKB-UniRule"/>
</dbReference>
<keyword evidence="1 8" id="KW-0444">Lipid biosynthesis</keyword>
<dbReference type="GO" id="GO:0000287">
    <property type="term" value="F:magnesium ion binding"/>
    <property type="evidence" value="ECO:0007669"/>
    <property type="project" value="UniProtKB-UniRule"/>
</dbReference>
<dbReference type="STRING" id="1032488.HMPREF9371_0023"/>
<evidence type="ECO:0000313" key="11">
    <source>
        <dbReference type="Proteomes" id="UP000003019"/>
    </source>
</evidence>
<dbReference type="InterPro" id="IPR004568">
    <property type="entry name" value="Ppantetheine-prot_Trfase_dom"/>
</dbReference>
<dbReference type="Pfam" id="PF01648">
    <property type="entry name" value="ACPS"/>
    <property type="match status" value="1"/>
</dbReference>
<dbReference type="HOGENOM" id="CLU_089696_3_1_4"/>
<dbReference type="InterPro" id="IPR008278">
    <property type="entry name" value="4-PPantetheinyl_Trfase_dom"/>
</dbReference>
<comment type="function">
    <text evidence="8">Transfers the 4'-phosphopantetheine moiety from coenzyme A to a Ser of acyl-carrier-protein.</text>
</comment>
<keyword evidence="5 8" id="KW-0460">Magnesium</keyword>
<dbReference type="HAMAP" id="MF_00101">
    <property type="entry name" value="AcpS"/>
    <property type="match status" value="1"/>
</dbReference>
<evidence type="ECO:0000256" key="3">
    <source>
        <dbReference type="ARBA" id="ARBA00022723"/>
    </source>
</evidence>
<evidence type="ECO:0000256" key="2">
    <source>
        <dbReference type="ARBA" id="ARBA00022679"/>
    </source>
</evidence>
<dbReference type="Gene3D" id="3.90.470.20">
    <property type="entry name" value="4'-phosphopantetheinyl transferase domain"/>
    <property type="match status" value="1"/>
</dbReference>
<comment type="subcellular location">
    <subcellularLocation>
        <location evidence="8">Cytoplasm</location>
    </subcellularLocation>
</comment>
<protein>
    <recommendedName>
        <fullName evidence="8">Holo-[acyl-carrier-protein] synthase</fullName>
        <shortName evidence="8">Holo-ACP synthase</shortName>
        <ecNumber evidence="8">2.7.8.7</ecNumber>
    </recommendedName>
    <alternativeName>
        <fullName evidence="8">4'-phosphopantetheinyl transferase AcpS</fullName>
    </alternativeName>
</protein>
<comment type="cofactor">
    <cofactor evidence="8">
        <name>Mg(2+)</name>
        <dbReference type="ChEBI" id="CHEBI:18420"/>
    </cofactor>
</comment>
<comment type="caution">
    <text evidence="10">The sequence shown here is derived from an EMBL/GenBank/DDBJ whole genome shotgun (WGS) entry which is preliminary data.</text>
</comment>
<dbReference type="InterPro" id="IPR037143">
    <property type="entry name" value="4-PPantetheinyl_Trfase_dom_sf"/>
</dbReference>
<dbReference type="Proteomes" id="UP000003019">
    <property type="component" value="Unassembled WGS sequence"/>
</dbReference>
<evidence type="ECO:0000256" key="1">
    <source>
        <dbReference type="ARBA" id="ARBA00022516"/>
    </source>
</evidence>
<feature type="domain" description="4'-phosphopantetheinyl transferase" evidence="9">
    <location>
        <begin position="17"/>
        <end position="115"/>
    </location>
</feature>
<dbReference type="NCBIfam" id="TIGR00556">
    <property type="entry name" value="pantethn_trn"/>
    <property type="match status" value="1"/>
</dbReference>
<evidence type="ECO:0000256" key="6">
    <source>
        <dbReference type="ARBA" id="ARBA00023098"/>
    </source>
</evidence>
<sequence>MPASVSRKRKAAAMIYGIGTDMLDSTRIERMHAKFGQALAEKILSRIELLELPSAGNPVNYLAKRFAAKEAFAKAVHTGLRSPVTLHHISVGHDSLGRPEFIVEPPLQAWLDERGIRKVHLSLSDEGKLIMAFAVAEKAA</sequence>
<evidence type="ECO:0000256" key="7">
    <source>
        <dbReference type="ARBA" id="ARBA00023160"/>
    </source>
</evidence>
<evidence type="ECO:0000256" key="8">
    <source>
        <dbReference type="HAMAP-Rule" id="MF_00101"/>
    </source>
</evidence>
<gene>
    <name evidence="8 10" type="primary">acpS</name>
    <name evidence="10" type="ORF">HMPREF9371_0023</name>
</gene>
<keyword evidence="3 8" id="KW-0479">Metal-binding</keyword>
<evidence type="ECO:0000256" key="4">
    <source>
        <dbReference type="ARBA" id="ARBA00022832"/>
    </source>
</evidence>
<dbReference type="GO" id="GO:0006633">
    <property type="term" value="P:fatty acid biosynthetic process"/>
    <property type="evidence" value="ECO:0007669"/>
    <property type="project" value="UniProtKB-UniRule"/>
</dbReference>
<comment type="similarity">
    <text evidence="8">Belongs to the P-Pant transferase superfamily. AcpS family.</text>
</comment>
<evidence type="ECO:0000256" key="5">
    <source>
        <dbReference type="ARBA" id="ARBA00022842"/>
    </source>
</evidence>
<evidence type="ECO:0000313" key="10">
    <source>
        <dbReference type="EMBL" id="EGY53712.1"/>
    </source>
</evidence>
<comment type="catalytic activity">
    <reaction evidence="8">
        <text>apo-[ACP] + CoA = holo-[ACP] + adenosine 3',5'-bisphosphate + H(+)</text>
        <dbReference type="Rhea" id="RHEA:12068"/>
        <dbReference type="Rhea" id="RHEA-COMP:9685"/>
        <dbReference type="Rhea" id="RHEA-COMP:9690"/>
        <dbReference type="ChEBI" id="CHEBI:15378"/>
        <dbReference type="ChEBI" id="CHEBI:29999"/>
        <dbReference type="ChEBI" id="CHEBI:57287"/>
        <dbReference type="ChEBI" id="CHEBI:58343"/>
        <dbReference type="ChEBI" id="CHEBI:64479"/>
        <dbReference type="EC" id="2.7.8.7"/>
    </reaction>
</comment>
<keyword evidence="11" id="KW-1185">Reference proteome</keyword>